<gene>
    <name evidence="1" type="ORF">FIBRA_06846</name>
</gene>
<proteinExistence type="predicted"/>
<accession>J4HZR3</accession>
<dbReference type="EMBL" id="HE797163">
    <property type="protein sequence ID" value="CCM04662.1"/>
    <property type="molecule type" value="Genomic_DNA"/>
</dbReference>
<sequence length="142" mass="15327">MSHDVPPLARHRCSAPKHRALRDGFHIPRSTSQPLFVYDSSARHATVFQLTATAASGRMIPVPSLDWLRECGARFADLVVVTPPLDYLDEQNVYTPTADATVLRDVYHLALRGEDISPACTAAALKAALGARSASSSTMAGR</sequence>
<dbReference type="HOGENOM" id="CLU_1815812_0_0_1"/>
<protein>
    <submittedName>
        <fullName evidence="1">Uncharacterized protein</fullName>
    </submittedName>
</protein>
<evidence type="ECO:0000313" key="1">
    <source>
        <dbReference type="EMBL" id="CCM04662.1"/>
    </source>
</evidence>
<dbReference type="RefSeq" id="XP_012183945.1">
    <property type="nucleotide sequence ID" value="XM_012328555.1"/>
</dbReference>
<dbReference type="AlphaFoldDB" id="J4HZR3"/>
<name>J4HZR3_9APHY</name>
<keyword evidence="2" id="KW-1185">Reference proteome</keyword>
<dbReference type="GeneID" id="24099573"/>
<organism evidence="1 2">
    <name type="scientific">Fibroporia radiculosa</name>
    <dbReference type="NCBI Taxonomy" id="599839"/>
    <lineage>
        <taxon>Eukaryota</taxon>
        <taxon>Fungi</taxon>
        <taxon>Dikarya</taxon>
        <taxon>Basidiomycota</taxon>
        <taxon>Agaricomycotina</taxon>
        <taxon>Agaricomycetes</taxon>
        <taxon>Polyporales</taxon>
        <taxon>Fibroporiaceae</taxon>
        <taxon>Fibroporia</taxon>
    </lineage>
</organism>
<reference evidence="1 2" key="1">
    <citation type="journal article" date="2012" name="Appl. Environ. Microbiol.">
        <title>Short-read sequencing for genomic analysis of the brown rot fungus Fibroporia radiculosa.</title>
        <authorList>
            <person name="Tang J.D."/>
            <person name="Perkins A.D."/>
            <person name="Sonstegard T.S."/>
            <person name="Schroeder S.G."/>
            <person name="Burgess S.C."/>
            <person name="Diehl S.V."/>
        </authorList>
    </citation>
    <scope>NUCLEOTIDE SEQUENCE [LARGE SCALE GENOMIC DNA]</scope>
    <source>
        <strain evidence="1 2">TFFH 294</strain>
    </source>
</reference>
<dbReference type="Proteomes" id="UP000006352">
    <property type="component" value="Unassembled WGS sequence"/>
</dbReference>
<dbReference type="InParanoid" id="J4HZR3"/>
<evidence type="ECO:0000313" key="2">
    <source>
        <dbReference type="Proteomes" id="UP000006352"/>
    </source>
</evidence>